<dbReference type="STRING" id="1280847.SAMN04488036_11076"/>
<evidence type="ECO:0000256" key="1">
    <source>
        <dbReference type="ARBA" id="ARBA00022603"/>
    </source>
</evidence>
<dbReference type="InterPro" id="IPR029063">
    <property type="entry name" value="SAM-dependent_MTases_sf"/>
</dbReference>
<dbReference type="Proteomes" id="UP000198851">
    <property type="component" value="Unassembled WGS sequence"/>
</dbReference>
<evidence type="ECO:0000256" key="2">
    <source>
        <dbReference type="ARBA" id="ARBA00022679"/>
    </source>
</evidence>
<reference evidence="6" key="1">
    <citation type="submission" date="2016-10" db="EMBL/GenBank/DDBJ databases">
        <authorList>
            <person name="Varghese N."/>
            <person name="Submissions S."/>
        </authorList>
    </citation>
    <scope>NUCLEOTIDE SEQUENCE [LARGE SCALE GENOMIC DNA]</scope>
    <source>
        <strain evidence="6">DSM 28453</strain>
    </source>
</reference>
<keyword evidence="2 5" id="KW-0808">Transferase</keyword>
<evidence type="ECO:0000256" key="3">
    <source>
        <dbReference type="ARBA" id="ARBA00022691"/>
    </source>
</evidence>
<keyword evidence="3" id="KW-0949">S-adenosyl-L-methionine</keyword>
<keyword evidence="1 5" id="KW-0489">Methyltransferase</keyword>
<dbReference type="GO" id="GO:0032259">
    <property type="term" value="P:methylation"/>
    <property type="evidence" value="ECO:0007669"/>
    <property type="project" value="UniProtKB-KW"/>
</dbReference>
<dbReference type="InterPro" id="IPR013216">
    <property type="entry name" value="Methyltransf_11"/>
</dbReference>
<organism evidence="5 6">
    <name type="scientific">Shimia haliotis</name>
    <dbReference type="NCBI Taxonomy" id="1280847"/>
    <lineage>
        <taxon>Bacteria</taxon>
        <taxon>Pseudomonadati</taxon>
        <taxon>Pseudomonadota</taxon>
        <taxon>Alphaproteobacteria</taxon>
        <taxon>Rhodobacterales</taxon>
        <taxon>Roseobacteraceae</taxon>
    </lineage>
</organism>
<evidence type="ECO:0000313" key="6">
    <source>
        <dbReference type="Proteomes" id="UP000198851"/>
    </source>
</evidence>
<dbReference type="EMBL" id="FOSZ01000010">
    <property type="protein sequence ID" value="SFL35088.1"/>
    <property type="molecule type" value="Genomic_DNA"/>
</dbReference>
<sequence>MTDGWNTSAQAWITSQGEDGDFSRQHVLDAPMLARVVAAAPTDVLDLGCGEGRFCRKLARLAGTVTGIDPTQALITHARALGGARYETAFAKALPFADHSFDMTVAYLSLIDIPDIPAALTETHRVLRPGGRLLIANLNPWTTSSQAHGYPEKNADGSTTLIMDHYLDCFASWAEWDDIRIQNWHRPLSFYMTELLAAGFQLTHFDEPKATGGGRAETYNRAPYLHLMEWQKPDQ</sequence>
<dbReference type="CDD" id="cd02440">
    <property type="entry name" value="AdoMet_MTases"/>
    <property type="match status" value="1"/>
</dbReference>
<dbReference type="OrthoDB" id="8153637at2"/>
<accession>A0A1I4GYG6</accession>
<dbReference type="PANTHER" id="PTHR43464:SF19">
    <property type="entry name" value="UBIQUINONE BIOSYNTHESIS O-METHYLTRANSFERASE, MITOCHONDRIAL"/>
    <property type="match status" value="1"/>
</dbReference>
<dbReference type="Gene3D" id="3.40.50.150">
    <property type="entry name" value="Vaccinia Virus protein VP39"/>
    <property type="match status" value="1"/>
</dbReference>
<evidence type="ECO:0000259" key="4">
    <source>
        <dbReference type="Pfam" id="PF08241"/>
    </source>
</evidence>
<dbReference type="GO" id="GO:0008757">
    <property type="term" value="F:S-adenosylmethionine-dependent methyltransferase activity"/>
    <property type="evidence" value="ECO:0007669"/>
    <property type="project" value="InterPro"/>
</dbReference>
<dbReference type="PANTHER" id="PTHR43464">
    <property type="entry name" value="METHYLTRANSFERASE"/>
    <property type="match status" value="1"/>
</dbReference>
<protein>
    <submittedName>
        <fullName evidence="5">Methyltransferase domain-containing protein</fullName>
    </submittedName>
</protein>
<evidence type="ECO:0000313" key="5">
    <source>
        <dbReference type="EMBL" id="SFL35088.1"/>
    </source>
</evidence>
<gene>
    <name evidence="5" type="ORF">SAMN04488036_11076</name>
</gene>
<dbReference type="SUPFAM" id="SSF53335">
    <property type="entry name" value="S-adenosyl-L-methionine-dependent methyltransferases"/>
    <property type="match status" value="1"/>
</dbReference>
<dbReference type="Pfam" id="PF08241">
    <property type="entry name" value="Methyltransf_11"/>
    <property type="match status" value="1"/>
</dbReference>
<proteinExistence type="predicted"/>
<dbReference type="AlphaFoldDB" id="A0A1I4GYG6"/>
<dbReference type="RefSeq" id="WP_093325770.1">
    <property type="nucleotide sequence ID" value="NZ_FOSZ01000010.1"/>
</dbReference>
<name>A0A1I4GYG6_9RHOB</name>
<keyword evidence="6" id="KW-1185">Reference proteome</keyword>
<feature type="domain" description="Methyltransferase type 11" evidence="4">
    <location>
        <begin position="45"/>
        <end position="135"/>
    </location>
</feature>